<evidence type="ECO:0000313" key="3">
    <source>
        <dbReference type="EMBL" id="GII22859.1"/>
    </source>
</evidence>
<keyword evidence="2" id="KW-0472">Membrane</keyword>
<feature type="transmembrane region" description="Helical" evidence="2">
    <location>
        <begin position="113"/>
        <end position="136"/>
    </location>
</feature>
<evidence type="ECO:0000313" key="4">
    <source>
        <dbReference type="Proteomes" id="UP000599074"/>
    </source>
</evidence>
<feature type="transmembrane region" description="Helical" evidence="2">
    <location>
        <begin position="85"/>
        <end position="106"/>
    </location>
</feature>
<reference evidence="3" key="1">
    <citation type="submission" date="2021-01" db="EMBL/GenBank/DDBJ databases">
        <title>Whole genome shotgun sequence of Planosporangium mesophilum NBRC 109066.</title>
        <authorList>
            <person name="Komaki H."/>
            <person name="Tamura T."/>
        </authorList>
    </citation>
    <scope>NUCLEOTIDE SEQUENCE</scope>
    <source>
        <strain evidence="3">NBRC 109066</strain>
    </source>
</reference>
<keyword evidence="4" id="KW-1185">Reference proteome</keyword>
<comment type="caution">
    <text evidence="3">The sequence shown here is derived from an EMBL/GenBank/DDBJ whole genome shotgun (WGS) entry which is preliminary data.</text>
</comment>
<gene>
    <name evidence="3" type="ORF">Pme01_24560</name>
</gene>
<dbReference type="RefSeq" id="WP_168115595.1">
    <property type="nucleotide sequence ID" value="NZ_BOON01000022.1"/>
</dbReference>
<feature type="transmembrane region" description="Helical" evidence="2">
    <location>
        <begin position="31"/>
        <end position="51"/>
    </location>
</feature>
<evidence type="ECO:0000256" key="1">
    <source>
        <dbReference type="SAM" id="MobiDB-lite"/>
    </source>
</evidence>
<proteinExistence type="predicted"/>
<evidence type="ECO:0008006" key="5">
    <source>
        <dbReference type="Google" id="ProtNLM"/>
    </source>
</evidence>
<feature type="transmembrane region" description="Helical" evidence="2">
    <location>
        <begin position="170"/>
        <end position="191"/>
    </location>
</feature>
<dbReference type="InterPro" id="IPR052712">
    <property type="entry name" value="Acid_resist_chaperone_HdeD"/>
</dbReference>
<accession>A0A8J3TDK4</accession>
<dbReference type="Pfam" id="PF03729">
    <property type="entry name" value="DUF308"/>
    <property type="match status" value="2"/>
</dbReference>
<keyword evidence="2" id="KW-1133">Transmembrane helix</keyword>
<dbReference type="GO" id="GO:0005886">
    <property type="term" value="C:plasma membrane"/>
    <property type="evidence" value="ECO:0007669"/>
    <property type="project" value="TreeGrafter"/>
</dbReference>
<dbReference type="Proteomes" id="UP000599074">
    <property type="component" value="Unassembled WGS sequence"/>
</dbReference>
<evidence type="ECO:0000256" key="2">
    <source>
        <dbReference type="SAM" id="Phobius"/>
    </source>
</evidence>
<feature type="transmembrane region" description="Helical" evidence="2">
    <location>
        <begin position="58"/>
        <end position="79"/>
    </location>
</feature>
<organism evidence="3 4">
    <name type="scientific">Planosporangium mesophilum</name>
    <dbReference type="NCBI Taxonomy" id="689768"/>
    <lineage>
        <taxon>Bacteria</taxon>
        <taxon>Bacillati</taxon>
        <taxon>Actinomycetota</taxon>
        <taxon>Actinomycetes</taxon>
        <taxon>Micromonosporales</taxon>
        <taxon>Micromonosporaceae</taxon>
        <taxon>Planosporangium</taxon>
    </lineage>
</organism>
<name>A0A8J3TDK4_9ACTN</name>
<dbReference type="AlphaFoldDB" id="A0A8J3TDK4"/>
<keyword evidence="2" id="KW-0812">Transmembrane</keyword>
<dbReference type="PANTHER" id="PTHR34989:SF1">
    <property type="entry name" value="PROTEIN HDED"/>
    <property type="match status" value="1"/>
</dbReference>
<dbReference type="PANTHER" id="PTHR34989">
    <property type="entry name" value="PROTEIN HDED"/>
    <property type="match status" value="1"/>
</dbReference>
<protein>
    <recommendedName>
        <fullName evidence="5">HdeD family acid-resistance protein</fullName>
    </recommendedName>
</protein>
<dbReference type="EMBL" id="BOON01000022">
    <property type="protein sequence ID" value="GII22859.1"/>
    <property type="molecule type" value="Genomic_DNA"/>
</dbReference>
<dbReference type="InterPro" id="IPR005325">
    <property type="entry name" value="DUF308_memb"/>
</dbReference>
<sequence>MTKHPLHRDGAAAAQGNAGPPVTEEQPAVPFWQVLVLGLATLLFGVAVLTWPAATLRTIGVLVGIWLLVVGAARIVGAFLSGRAIGRQVLSAAIGIIFVVGGVACLRNVAKGVLVLAFIIAFAWILSGVAELTIALQAPTAARAWLIILAIVSIAIGFVFLFWPGLSLTTIVIMTGISGVIIGIGEAAFAFQLRRLAAAP</sequence>
<feature type="transmembrane region" description="Helical" evidence="2">
    <location>
        <begin position="142"/>
        <end position="163"/>
    </location>
</feature>
<feature type="region of interest" description="Disordered" evidence="1">
    <location>
        <begin position="1"/>
        <end position="24"/>
    </location>
</feature>